<dbReference type="InterPro" id="IPR001492">
    <property type="entry name" value="Flagellin"/>
</dbReference>
<dbReference type="InterPro" id="IPR001029">
    <property type="entry name" value="Flagellin_N"/>
</dbReference>
<dbReference type="GO" id="GO:0071973">
    <property type="term" value="P:bacterial-type flagellum-dependent cell motility"/>
    <property type="evidence" value="ECO:0007669"/>
    <property type="project" value="InterPro"/>
</dbReference>
<dbReference type="GO" id="GO:0009424">
    <property type="term" value="C:bacterial-type flagellum hook"/>
    <property type="evidence" value="ECO:0007669"/>
    <property type="project" value="InterPro"/>
</dbReference>
<evidence type="ECO:0000259" key="1">
    <source>
        <dbReference type="Pfam" id="PF00669"/>
    </source>
</evidence>
<keyword evidence="2" id="KW-0282">Flagellum</keyword>
<reference evidence="3" key="1">
    <citation type="submission" date="2016-11" db="EMBL/GenBank/DDBJ databases">
        <authorList>
            <person name="Varghese N."/>
            <person name="Submissions S."/>
        </authorList>
    </citation>
    <scope>NUCLEOTIDE SEQUENCE [LARGE SCALE GENOMIC DNA]</scope>
    <source>
        <strain evidence="3">DSM 11003</strain>
    </source>
</reference>
<protein>
    <submittedName>
        <fullName evidence="2">Flagellar hook-associated protein 3 FlgL</fullName>
    </submittedName>
</protein>
<organism evidence="2 3">
    <name type="scientific">Thermosyntropha lipolytica DSM 11003</name>
    <dbReference type="NCBI Taxonomy" id="1123382"/>
    <lineage>
        <taxon>Bacteria</taxon>
        <taxon>Bacillati</taxon>
        <taxon>Bacillota</taxon>
        <taxon>Clostridia</taxon>
        <taxon>Eubacteriales</taxon>
        <taxon>Syntrophomonadaceae</taxon>
        <taxon>Thermosyntropha</taxon>
    </lineage>
</organism>
<dbReference type="PANTHER" id="PTHR42792">
    <property type="entry name" value="FLAGELLIN"/>
    <property type="match status" value="1"/>
</dbReference>
<feature type="domain" description="Flagellin N-terminal" evidence="1">
    <location>
        <begin position="4"/>
        <end position="138"/>
    </location>
</feature>
<dbReference type="AlphaFoldDB" id="A0A1M5KNF7"/>
<keyword evidence="2" id="KW-0966">Cell projection</keyword>
<dbReference type="Gene3D" id="1.20.1330.10">
    <property type="entry name" value="f41 fragment of flagellin, N-terminal domain"/>
    <property type="match status" value="1"/>
</dbReference>
<dbReference type="RefSeq" id="WP_084728277.1">
    <property type="nucleotide sequence ID" value="NZ_FQWY01000005.1"/>
</dbReference>
<dbReference type="OrthoDB" id="9758307at2"/>
<name>A0A1M5KNF7_9FIRM</name>
<evidence type="ECO:0000313" key="2">
    <source>
        <dbReference type="EMBL" id="SHG54342.1"/>
    </source>
</evidence>
<evidence type="ECO:0000313" key="3">
    <source>
        <dbReference type="Proteomes" id="UP000242329"/>
    </source>
</evidence>
<dbReference type="SUPFAM" id="SSF64518">
    <property type="entry name" value="Phase 1 flagellin"/>
    <property type="match status" value="1"/>
</dbReference>
<keyword evidence="3" id="KW-1185">Reference proteome</keyword>
<dbReference type="EMBL" id="FQWY01000005">
    <property type="protein sequence ID" value="SHG54342.1"/>
    <property type="molecule type" value="Genomic_DNA"/>
</dbReference>
<dbReference type="PANTHER" id="PTHR42792:SF1">
    <property type="entry name" value="FLAGELLAR HOOK-ASSOCIATED PROTEIN 3"/>
    <property type="match status" value="1"/>
</dbReference>
<gene>
    <name evidence="2" type="ORF">SAMN02745221_00452</name>
</gene>
<dbReference type="Proteomes" id="UP000242329">
    <property type="component" value="Unassembled WGS sequence"/>
</dbReference>
<dbReference type="GO" id="GO:0005198">
    <property type="term" value="F:structural molecule activity"/>
    <property type="evidence" value="ECO:0007669"/>
    <property type="project" value="InterPro"/>
</dbReference>
<dbReference type="NCBIfam" id="TIGR02550">
    <property type="entry name" value="flagell_flgL"/>
    <property type="match status" value="1"/>
</dbReference>
<dbReference type="PRINTS" id="PR00207">
    <property type="entry name" value="FLAGELLIN"/>
</dbReference>
<dbReference type="Pfam" id="PF00669">
    <property type="entry name" value="Flagellin_N"/>
    <property type="match status" value="1"/>
</dbReference>
<keyword evidence="2" id="KW-0969">Cilium</keyword>
<dbReference type="STRING" id="1123382.SAMN02745221_00452"/>
<accession>A0A1M5KNF7</accession>
<proteinExistence type="predicted"/>
<sequence length="297" mass="33200">MIRITNNMLVNDLMRNLNNNYRMMDKYQRQLATGRKLNMPSDNPAGLVKSLRLRTNIVENEQYLANINEAINFMETTDSALDNITQILHRVRELTVKAANGTNDPGAHQAIADEVKELNEQIKLIANTTYGTKHVFGGRNVTEPPCQGNSWQGNDEYLELEIGVGITIPINITNRDMNYFFTDHNGKEGIFTLLDNLVNDIRDGKLSQISAALSKIDDKMGDMLTARSVIGAKTNRLELQKSRLESTGISFTGLLAANEDADLAEVIMQLKMQENVYRASLAAGARIIQPSLVDFLR</sequence>
<dbReference type="InterPro" id="IPR013384">
    <property type="entry name" value="Flagell_FlgL"/>
</dbReference>